<keyword evidence="21" id="KW-1185">Reference proteome</keyword>
<evidence type="ECO:0000256" key="10">
    <source>
        <dbReference type="ARBA" id="ARBA00022842"/>
    </source>
</evidence>
<dbReference type="InterPro" id="IPR020825">
    <property type="entry name" value="Phe-tRNA_synthase-like_B3/B4"/>
</dbReference>
<evidence type="ECO:0000256" key="16">
    <source>
        <dbReference type="PROSITE-ProRule" id="PRU00209"/>
    </source>
</evidence>
<dbReference type="Pfam" id="PF03483">
    <property type="entry name" value="B3_4"/>
    <property type="match status" value="1"/>
</dbReference>
<keyword evidence="10 15" id="KW-0460">Magnesium</keyword>
<dbReference type="Proteomes" id="UP000011174">
    <property type="component" value="Chromosome"/>
</dbReference>
<evidence type="ECO:0000256" key="15">
    <source>
        <dbReference type="HAMAP-Rule" id="MF_00283"/>
    </source>
</evidence>
<name>L7VN42_9FLAO</name>
<dbReference type="InterPro" id="IPR009061">
    <property type="entry name" value="DNA-bd_dom_put_sf"/>
</dbReference>
<dbReference type="InterPro" id="IPR045864">
    <property type="entry name" value="aa-tRNA-synth_II/BPL/LPL"/>
</dbReference>
<dbReference type="SUPFAM" id="SSF46955">
    <property type="entry name" value="Putative DNA-binding domain"/>
    <property type="match status" value="1"/>
</dbReference>
<comment type="catalytic activity">
    <reaction evidence="14 15">
        <text>tRNA(Phe) + L-phenylalanine + ATP = L-phenylalanyl-tRNA(Phe) + AMP + diphosphate + H(+)</text>
        <dbReference type="Rhea" id="RHEA:19413"/>
        <dbReference type="Rhea" id="RHEA-COMP:9668"/>
        <dbReference type="Rhea" id="RHEA-COMP:9699"/>
        <dbReference type="ChEBI" id="CHEBI:15378"/>
        <dbReference type="ChEBI" id="CHEBI:30616"/>
        <dbReference type="ChEBI" id="CHEBI:33019"/>
        <dbReference type="ChEBI" id="CHEBI:58095"/>
        <dbReference type="ChEBI" id="CHEBI:78442"/>
        <dbReference type="ChEBI" id="CHEBI:78531"/>
        <dbReference type="ChEBI" id="CHEBI:456215"/>
        <dbReference type="EC" id="6.1.1.20"/>
    </reaction>
</comment>
<dbReference type="CDD" id="cd00769">
    <property type="entry name" value="PheRS_beta_core"/>
    <property type="match status" value="1"/>
</dbReference>
<dbReference type="PATRIC" id="fig|1133592.3.peg.202"/>
<dbReference type="SMART" id="SM00896">
    <property type="entry name" value="FDX-ACB"/>
    <property type="match status" value="1"/>
</dbReference>
<evidence type="ECO:0000256" key="9">
    <source>
        <dbReference type="ARBA" id="ARBA00022840"/>
    </source>
</evidence>
<feature type="binding site" evidence="15">
    <location>
        <position position="464"/>
    </location>
    <ligand>
        <name>Mg(2+)</name>
        <dbReference type="ChEBI" id="CHEBI:18420"/>
        <note>shared with alpha subunit</note>
    </ligand>
</feature>
<dbReference type="GO" id="GO:0004826">
    <property type="term" value="F:phenylalanine-tRNA ligase activity"/>
    <property type="evidence" value="ECO:0007669"/>
    <property type="project" value="UniProtKB-UniRule"/>
</dbReference>
<feature type="binding site" evidence="15">
    <location>
        <position position="465"/>
    </location>
    <ligand>
        <name>Mg(2+)</name>
        <dbReference type="ChEBI" id="CHEBI:18420"/>
        <note>shared with alpha subunit</note>
    </ligand>
</feature>
<keyword evidence="12 15" id="KW-0648">Protein biosynthesis</keyword>
<keyword evidence="6 15" id="KW-0436">Ligase</keyword>
<evidence type="ECO:0000256" key="12">
    <source>
        <dbReference type="ARBA" id="ARBA00022917"/>
    </source>
</evidence>
<dbReference type="InterPro" id="IPR005147">
    <property type="entry name" value="tRNA_synthase_B5-dom"/>
</dbReference>
<evidence type="ECO:0000256" key="3">
    <source>
        <dbReference type="ARBA" id="ARBA00011209"/>
    </source>
</evidence>
<dbReference type="PROSITE" id="PS51447">
    <property type="entry name" value="FDX_ACB"/>
    <property type="match status" value="1"/>
</dbReference>
<feature type="domain" description="B5" evidence="19">
    <location>
        <begin position="401"/>
        <end position="477"/>
    </location>
</feature>
<dbReference type="EC" id="6.1.1.20" evidence="15"/>
<dbReference type="GO" id="GO:0005524">
    <property type="term" value="F:ATP binding"/>
    <property type="evidence" value="ECO:0007669"/>
    <property type="project" value="UniProtKB-UniRule"/>
</dbReference>
<dbReference type="Pfam" id="PF17759">
    <property type="entry name" value="tRNA_synthFbeta"/>
    <property type="match status" value="1"/>
</dbReference>
<dbReference type="KEGG" id="udi:ASNER_219"/>
<dbReference type="InterPro" id="IPR012340">
    <property type="entry name" value="NA-bd_OB-fold"/>
</dbReference>
<dbReference type="SMART" id="SM00874">
    <property type="entry name" value="B5"/>
    <property type="match status" value="1"/>
</dbReference>
<dbReference type="Gene3D" id="2.40.50.140">
    <property type="entry name" value="Nucleic acid-binding proteins"/>
    <property type="match status" value="1"/>
</dbReference>
<dbReference type="PANTHER" id="PTHR10947">
    <property type="entry name" value="PHENYLALANYL-TRNA SYNTHETASE BETA CHAIN AND LEUCINE-RICH REPEAT-CONTAINING PROTEIN 47"/>
    <property type="match status" value="1"/>
</dbReference>
<gene>
    <name evidence="15 20" type="primary">pheT</name>
    <name evidence="20" type="ORF">ASNER_219</name>
</gene>
<evidence type="ECO:0000256" key="11">
    <source>
        <dbReference type="ARBA" id="ARBA00022884"/>
    </source>
</evidence>
<dbReference type="InterPro" id="IPR033714">
    <property type="entry name" value="tRNA_bind_bactPheRS"/>
</dbReference>
<evidence type="ECO:0000313" key="21">
    <source>
        <dbReference type="Proteomes" id="UP000011174"/>
    </source>
</evidence>
<protein>
    <recommendedName>
        <fullName evidence="15">Phenylalanine--tRNA ligase beta subunit</fullName>
        <ecNumber evidence="15">6.1.1.20</ecNumber>
    </recommendedName>
    <alternativeName>
        <fullName evidence="15">Phenylalanyl-tRNA synthetase beta subunit</fullName>
        <shortName evidence="15">PheRS</shortName>
    </alternativeName>
</protein>
<dbReference type="NCBIfam" id="TIGR00472">
    <property type="entry name" value="pheT_bact"/>
    <property type="match status" value="1"/>
</dbReference>
<dbReference type="OrthoDB" id="9805455at2"/>
<dbReference type="SUPFAM" id="SSF56037">
    <property type="entry name" value="PheT/TilS domain"/>
    <property type="match status" value="1"/>
</dbReference>
<dbReference type="PANTHER" id="PTHR10947:SF0">
    <property type="entry name" value="PHENYLALANINE--TRNA LIGASE BETA SUBUNIT"/>
    <property type="match status" value="1"/>
</dbReference>
<evidence type="ECO:0000256" key="2">
    <source>
        <dbReference type="ARBA" id="ARBA00008653"/>
    </source>
</evidence>
<dbReference type="SUPFAM" id="SSF55681">
    <property type="entry name" value="Class II aaRS and biotin synthetases"/>
    <property type="match status" value="1"/>
</dbReference>
<proteinExistence type="inferred from homology"/>
<keyword evidence="8 15" id="KW-0547">Nucleotide-binding</keyword>
<dbReference type="Pfam" id="PF03484">
    <property type="entry name" value="B5"/>
    <property type="match status" value="1"/>
</dbReference>
<dbReference type="GO" id="GO:0009328">
    <property type="term" value="C:phenylalanine-tRNA ligase complex"/>
    <property type="evidence" value="ECO:0007669"/>
    <property type="project" value="TreeGrafter"/>
</dbReference>
<dbReference type="Gene3D" id="3.30.930.10">
    <property type="entry name" value="Bira Bifunctional Protein, Domain 2"/>
    <property type="match status" value="1"/>
</dbReference>
<sequence>MKISYDWLIQYLDSEISHKDICEILTESGLEVESCQEINNLIIERVVLGEILDFQAHPYSVNFNILQVDIGKDHILQIICGDTNISKGKKVIIAPIGADIFLDNTGKKKQLEIINIHGIFSYGFICSYKNIGLQDNNILYIYNGKLPGTPAKDFFKIRKDYCIEIEITPNRVDTMSHWGIARELYAILKRRRYAALLHKPSVENFQSKNLKNFLISINETDKCKRYSGCIISGVKIATSPIWIQHRLRSIGLHPNNNVIDIINFVMHEFGHPLNVFDVEDIDGKEIHIKTLQENNRNAKLILKNKDLIICDAKKTIGLAGIFESKIKGTTKDIFVESAYFEPVNIRKSIKKHDINTYSSFLFQRGVDPEQIVYVLKRAAALIKEIAGGEIYATTDIYPRHIPHFKTILRYKQIHFLLGKEISKQSIKKILFLLEIDILIENKHSLNVSVPSYRVDVYREIDLIEDILRIYGYNHIKIPKTFYYSTNIEKKNTFQYFENNTSTLLNAQGFYEVVNLSLTKYEYSKFLEPTALSTIKLLNPLSKEIEVLRESLLFGLLERISYNIKRKNLKLKFFEWGKTYEKIEKKYNEKYYLGLMISGKEHKDHWLYTTGIFSFFYLKGVIEGILTKYGIRNIQQKIKEDILLEHALWLYHKDDTILRMGRIKNKVIEYFDIKQDVFYAEIYCTIVFKIIQDYSIRFEPISQLPGARRDLAILLDKRISFEELYQKIKSTREEIIKDIQLFDVYESNNLQRETKSYALSFYLEDKNKNLTEAEIVKTIENLQKTLSKSLGINLRK</sequence>
<keyword evidence="5 16" id="KW-0820">tRNA-binding</keyword>
<dbReference type="STRING" id="1133592.ASNER_219"/>
<evidence type="ECO:0000256" key="6">
    <source>
        <dbReference type="ARBA" id="ARBA00022598"/>
    </source>
</evidence>
<keyword evidence="13 15" id="KW-0030">Aminoacyl-tRNA synthetase</keyword>
<dbReference type="InterPro" id="IPR004532">
    <property type="entry name" value="Phe-tRNA-ligase_IIc_bsu_bact"/>
</dbReference>
<evidence type="ECO:0000256" key="13">
    <source>
        <dbReference type="ARBA" id="ARBA00023146"/>
    </source>
</evidence>
<evidence type="ECO:0000256" key="8">
    <source>
        <dbReference type="ARBA" id="ARBA00022741"/>
    </source>
</evidence>
<keyword evidence="9 15" id="KW-0067">ATP-binding</keyword>
<dbReference type="InterPro" id="IPR005146">
    <property type="entry name" value="B3/B4_tRNA-bd"/>
</dbReference>
<feature type="domain" description="TRNA-binding" evidence="17">
    <location>
        <begin position="40"/>
        <end position="152"/>
    </location>
</feature>
<dbReference type="PROSITE" id="PS50886">
    <property type="entry name" value="TRBD"/>
    <property type="match status" value="1"/>
</dbReference>
<evidence type="ECO:0000256" key="4">
    <source>
        <dbReference type="ARBA" id="ARBA00022490"/>
    </source>
</evidence>
<dbReference type="Pfam" id="PF01588">
    <property type="entry name" value="tRNA_bind"/>
    <property type="match status" value="1"/>
</dbReference>
<dbReference type="InterPro" id="IPR041616">
    <property type="entry name" value="PheRS_beta_core"/>
</dbReference>
<dbReference type="Gene3D" id="3.30.56.10">
    <property type="match status" value="2"/>
</dbReference>
<reference evidence="20 21" key="1">
    <citation type="journal article" date="2013" name="Environ. Microbiol.">
        <title>The nutrient supplying capabilities of Uzinura, an endosymbiont of armoured scale insects.</title>
        <authorList>
            <person name="Sabree Z.L."/>
            <person name="Huang C.Y."/>
            <person name="Okusu A."/>
            <person name="Moran N.A."/>
            <person name="Normark B.B."/>
        </authorList>
    </citation>
    <scope>NUCLEOTIDE SEQUENCE [LARGE SCALE GENOMIC DNA]</scope>
    <source>
        <strain evidence="20 21">ASNER</strain>
    </source>
</reference>
<accession>L7VN42</accession>
<dbReference type="Gene3D" id="3.50.40.10">
    <property type="entry name" value="Phenylalanyl-trna Synthetase, Chain B, domain 3"/>
    <property type="match status" value="1"/>
</dbReference>
<feature type="domain" description="FDX-ACB" evidence="18">
    <location>
        <begin position="701"/>
        <end position="794"/>
    </location>
</feature>
<dbReference type="GO" id="GO:0000049">
    <property type="term" value="F:tRNA binding"/>
    <property type="evidence" value="ECO:0007669"/>
    <property type="project" value="UniProtKB-UniRule"/>
</dbReference>
<feature type="binding site" evidence="15">
    <location>
        <position position="455"/>
    </location>
    <ligand>
        <name>Mg(2+)</name>
        <dbReference type="ChEBI" id="CHEBI:18420"/>
        <note>shared with alpha subunit</note>
    </ligand>
</feature>
<evidence type="ECO:0000259" key="18">
    <source>
        <dbReference type="PROSITE" id="PS51447"/>
    </source>
</evidence>
<dbReference type="HAMAP" id="MF_00283">
    <property type="entry name" value="Phe_tRNA_synth_beta1"/>
    <property type="match status" value="1"/>
</dbReference>
<dbReference type="Pfam" id="PF03147">
    <property type="entry name" value="FDX-ACB"/>
    <property type="match status" value="1"/>
</dbReference>
<comment type="cofactor">
    <cofactor evidence="15">
        <name>Mg(2+)</name>
        <dbReference type="ChEBI" id="CHEBI:18420"/>
    </cofactor>
    <text evidence="15">Binds 2 magnesium ions per tetramer.</text>
</comment>
<comment type="subunit">
    <text evidence="3 15">Tetramer of two alpha and two beta subunits.</text>
</comment>
<dbReference type="SUPFAM" id="SSF50249">
    <property type="entry name" value="Nucleic acid-binding proteins"/>
    <property type="match status" value="1"/>
</dbReference>
<dbReference type="HOGENOM" id="CLU_016891_0_0_10"/>
<feature type="binding site" evidence="15">
    <location>
        <position position="461"/>
    </location>
    <ligand>
        <name>Mg(2+)</name>
        <dbReference type="ChEBI" id="CHEBI:18420"/>
        <note>shared with alpha subunit</note>
    </ligand>
</feature>
<dbReference type="InterPro" id="IPR002547">
    <property type="entry name" value="tRNA-bd_dom"/>
</dbReference>
<dbReference type="PROSITE" id="PS51483">
    <property type="entry name" value="B5"/>
    <property type="match status" value="1"/>
</dbReference>
<evidence type="ECO:0000256" key="5">
    <source>
        <dbReference type="ARBA" id="ARBA00022555"/>
    </source>
</evidence>
<dbReference type="SUPFAM" id="SSF54991">
    <property type="entry name" value="Anticodon-binding domain of PheRS"/>
    <property type="match status" value="1"/>
</dbReference>
<keyword evidence="11 16" id="KW-0694">RNA-binding</keyword>
<evidence type="ECO:0000256" key="14">
    <source>
        <dbReference type="ARBA" id="ARBA00049255"/>
    </source>
</evidence>
<dbReference type="SMART" id="SM00873">
    <property type="entry name" value="B3_4"/>
    <property type="match status" value="1"/>
</dbReference>
<keyword evidence="7 15" id="KW-0479">Metal-binding</keyword>
<dbReference type="Gene3D" id="3.30.70.380">
    <property type="entry name" value="Ferrodoxin-fold anticodon-binding domain"/>
    <property type="match status" value="1"/>
</dbReference>
<dbReference type="EMBL" id="CP003263">
    <property type="protein sequence ID" value="AGC66973.1"/>
    <property type="molecule type" value="Genomic_DNA"/>
</dbReference>
<evidence type="ECO:0000313" key="20">
    <source>
        <dbReference type="EMBL" id="AGC66973.1"/>
    </source>
</evidence>
<dbReference type="AlphaFoldDB" id="L7VN42"/>
<evidence type="ECO:0000256" key="1">
    <source>
        <dbReference type="ARBA" id="ARBA00004496"/>
    </source>
</evidence>
<dbReference type="InterPro" id="IPR036690">
    <property type="entry name" value="Fdx_antiC-bd_sf"/>
</dbReference>
<organism evidence="20 21">
    <name type="scientific">Candidatus Uzinura diaspidicola str. ASNER</name>
    <dbReference type="NCBI Taxonomy" id="1133592"/>
    <lineage>
        <taxon>Bacteria</taxon>
        <taxon>Pseudomonadati</taxon>
        <taxon>Bacteroidota</taxon>
        <taxon>Flavobacteriia</taxon>
        <taxon>Flavobacteriales</taxon>
        <taxon>Candidatus Uzinura</taxon>
    </lineage>
</organism>
<evidence type="ECO:0000256" key="7">
    <source>
        <dbReference type="ARBA" id="ARBA00022723"/>
    </source>
</evidence>
<comment type="similarity">
    <text evidence="2 15">Belongs to the phenylalanyl-tRNA synthetase beta subunit family. Type 1 subfamily.</text>
</comment>
<dbReference type="GO" id="GO:0006432">
    <property type="term" value="P:phenylalanyl-tRNA aminoacylation"/>
    <property type="evidence" value="ECO:0007669"/>
    <property type="project" value="UniProtKB-UniRule"/>
</dbReference>
<dbReference type="InterPro" id="IPR005121">
    <property type="entry name" value="Fdx_antiC-bd"/>
</dbReference>
<dbReference type="InterPro" id="IPR045060">
    <property type="entry name" value="Phe-tRNA-ligase_IIc_bsu"/>
</dbReference>
<keyword evidence="4 15" id="KW-0963">Cytoplasm</keyword>
<dbReference type="GO" id="GO:0000287">
    <property type="term" value="F:magnesium ion binding"/>
    <property type="evidence" value="ECO:0007669"/>
    <property type="project" value="UniProtKB-UniRule"/>
</dbReference>
<dbReference type="CDD" id="cd02796">
    <property type="entry name" value="tRNA_bind_bactPheRS"/>
    <property type="match status" value="1"/>
</dbReference>
<evidence type="ECO:0000259" key="19">
    <source>
        <dbReference type="PROSITE" id="PS51483"/>
    </source>
</evidence>
<comment type="subcellular location">
    <subcellularLocation>
        <location evidence="1 15">Cytoplasm</location>
    </subcellularLocation>
</comment>
<evidence type="ECO:0000259" key="17">
    <source>
        <dbReference type="PROSITE" id="PS50886"/>
    </source>
</evidence>